<sequence length="105" mass="11291">MLYKFKSRAAADLIMLEPQGRQIVTIMGKTPGPSGIVTAAQIPAAIAALEAAVAAEEAQPSGDEAGEEVTEQERMEAVRLRQRVAPFIEMLRRSAAEQVDVVWGV</sequence>
<dbReference type="Proteomes" id="UP000215441">
    <property type="component" value="Unassembled WGS sequence"/>
</dbReference>
<keyword evidence="2" id="KW-1185">Reference proteome</keyword>
<evidence type="ECO:0000313" key="1">
    <source>
        <dbReference type="EMBL" id="OYD50448.1"/>
    </source>
</evidence>
<protein>
    <recommendedName>
        <fullName evidence="3">DUF1840 domain-containing protein</fullName>
    </recommendedName>
</protein>
<gene>
    <name evidence="1" type="ORF">CBY09_10400</name>
</gene>
<dbReference type="InterPro" id="IPR014991">
    <property type="entry name" value="DUF1840"/>
</dbReference>
<dbReference type="EMBL" id="NOIG01000006">
    <property type="protein sequence ID" value="OYD50448.1"/>
    <property type="molecule type" value="Genomic_DNA"/>
</dbReference>
<dbReference type="OrthoDB" id="5296629at2"/>
<name>A0A235EN31_9BURK</name>
<reference evidence="1 2" key="1">
    <citation type="submission" date="2017-07" db="EMBL/GenBank/DDBJ databases">
        <title>Acidovorax KNDSW TSA 6 genome sequence and assembly.</title>
        <authorList>
            <person name="Mayilraj S."/>
        </authorList>
    </citation>
    <scope>NUCLEOTIDE SEQUENCE [LARGE SCALE GENOMIC DNA]</scope>
    <source>
        <strain evidence="1 2">KNDSW-TSA6</strain>
    </source>
</reference>
<organism evidence="1 2">
    <name type="scientific">Acidovorax kalamii</name>
    <dbReference type="NCBI Taxonomy" id="2004485"/>
    <lineage>
        <taxon>Bacteria</taxon>
        <taxon>Pseudomonadati</taxon>
        <taxon>Pseudomonadota</taxon>
        <taxon>Betaproteobacteria</taxon>
        <taxon>Burkholderiales</taxon>
        <taxon>Comamonadaceae</taxon>
        <taxon>Acidovorax</taxon>
    </lineage>
</organism>
<dbReference type="AlphaFoldDB" id="A0A235EN31"/>
<evidence type="ECO:0000313" key="2">
    <source>
        <dbReference type="Proteomes" id="UP000215441"/>
    </source>
</evidence>
<evidence type="ECO:0008006" key="3">
    <source>
        <dbReference type="Google" id="ProtNLM"/>
    </source>
</evidence>
<proteinExistence type="predicted"/>
<dbReference type="RefSeq" id="WP_094289171.1">
    <property type="nucleotide sequence ID" value="NZ_JAMXHW010000013.1"/>
</dbReference>
<accession>A0A235EN31</accession>
<dbReference type="Pfam" id="PF08895">
    <property type="entry name" value="DUF1840"/>
    <property type="match status" value="1"/>
</dbReference>
<comment type="caution">
    <text evidence="1">The sequence shown here is derived from an EMBL/GenBank/DDBJ whole genome shotgun (WGS) entry which is preliminary data.</text>
</comment>